<comment type="caution">
    <text evidence="1">The sequence shown here is derived from an EMBL/GenBank/DDBJ whole genome shotgun (WGS) entry which is preliminary data.</text>
</comment>
<gene>
    <name evidence="1" type="ORF">BDM02DRAFT_3129738</name>
</gene>
<dbReference type="EMBL" id="MU118033">
    <property type="protein sequence ID" value="KAF9647460.1"/>
    <property type="molecule type" value="Genomic_DNA"/>
</dbReference>
<evidence type="ECO:0000313" key="1">
    <source>
        <dbReference type="EMBL" id="KAF9647460.1"/>
    </source>
</evidence>
<accession>A0ACB6ZDH3</accession>
<name>A0ACB6ZDH3_THEGA</name>
<protein>
    <submittedName>
        <fullName evidence="1">Uncharacterized protein</fullName>
    </submittedName>
</protein>
<reference evidence="1" key="1">
    <citation type="submission" date="2019-10" db="EMBL/GenBank/DDBJ databases">
        <authorList>
            <consortium name="DOE Joint Genome Institute"/>
            <person name="Kuo A."/>
            <person name="Miyauchi S."/>
            <person name="Kiss E."/>
            <person name="Drula E."/>
            <person name="Kohler A."/>
            <person name="Sanchez-Garcia M."/>
            <person name="Andreopoulos B."/>
            <person name="Barry K.W."/>
            <person name="Bonito G."/>
            <person name="Buee M."/>
            <person name="Carver A."/>
            <person name="Chen C."/>
            <person name="Cichocki N."/>
            <person name="Clum A."/>
            <person name="Culley D."/>
            <person name="Crous P.W."/>
            <person name="Fauchery L."/>
            <person name="Girlanda M."/>
            <person name="Hayes R."/>
            <person name="Keri Z."/>
            <person name="Labutti K."/>
            <person name="Lipzen A."/>
            <person name="Lombard V."/>
            <person name="Magnuson J."/>
            <person name="Maillard F."/>
            <person name="Morin E."/>
            <person name="Murat C."/>
            <person name="Nolan M."/>
            <person name="Ohm R."/>
            <person name="Pangilinan J."/>
            <person name="Pereira M."/>
            <person name="Perotto S."/>
            <person name="Peter M."/>
            <person name="Riley R."/>
            <person name="Sitrit Y."/>
            <person name="Stielow B."/>
            <person name="Szollosi G."/>
            <person name="Zifcakova L."/>
            <person name="Stursova M."/>
            <person name="Spatafora J.W."/>
            <person name="Tedersoo L."/>
            <person name="Vaario L.-M."/>
            <person name="Yamada A."/>
            <person name="Yan M."/>
            <person name="Wang P."/>
            <person name="Xu J."/>
            <person name="Bruns T."/>
            <person name="Baldrian P."/>
            <person name="Vilgalys R."/>
            <person name="Henrissat B."/>
            <person name="Grigoriev I.V."/>
            <person name="Hibbett D."/>
            <person name="Nagy L.G."/>
            <person name="Martin F.M."/>
        </authorList>
    </citation>
    <scope>NUCLEOTIDE SEQUENCE</scope>
    <source>
        <strain evidence="1">P2</strain>
    </source>
</reference>
<sequence length="379" mass="42497">MPMEQLPDSVRKATTREWRLLVHLQMVILDGYRCEEYNDVIVSSVGEKVTDERPISVLSSSHPRSGLCPSHTSVNARCPWRPPETAKRSYQIDSRRRTAAWIFCKSSFFNSSSVVALRSPFIHGRLFWTSNGCHLLWWMDPAIASVSPHSALYRIDRFYRLLFLSFSLRPSLSSHNDTAGTARNFDRGLDLSASDHKSDILECPITQLGTVPERPKVRVSTELSCLGISVDMMSRVDVGRSGSDLKLPGIDLKPDSDGPYDESATSSIQDEVVIYVNEDQKLGVTGPVFLILNKVVDTSDILTFAGLDVYLEFDLVIPRSSGEKNHLGRMYHHLRLLATSMLLLRVILLGFSSRNTLAFGRYILYANDPISLSNLGIFL</sequence>
<organism evidence="1 2">
    <name type="scientific">Thelephora ganbajun</name>
    <name type="common">Ganba fungus</name>
    <dbReference type="NCBI Taxonomy" id="370292"/>
    <lineage>
        <taxon>Eukaryota</taxon>
        <taxon>Fungi</taxon>
        <taxon>Dikarya</taxon>
        <taxon>Basidiomycota</taxon>
        <taxon>Agaricomycotina</taxon>
        <taxon>Agaricomycetes</taxon>
        <taxon>Thelephorales</taxon>
        <taxon>Thelephoraceae</taxon>
        <taxon>Thelephora</taxon>
    </lineage>
</organism>
<keyword evidence="2" id="KW-1185">Reference proteome</keyword>
<proteinExistence type="predicted"/>
<dbReference type="Proteomes" id="UP000886501">
    <property type="component" value="Unassembled WGS sequence"/>
</dbReference>
<reference evidence="1" key="2">
    <citation type="journal article" date="2020" name="Nat. Commun.">
        <title>Large-scale genome sequencing of mycorrhizal fungi provides insights into the early evolution of symbiotic traits.</title>
        <authorList>
            <person name="Miyauchi S."/>
            <person name="Kiss E."/>
            <person name="Kuo A."/>
            <person name="Drula E."/>
            <person name="Kohler A."/>
            <person name="Sanchez-Garcia M."/>
            <person name="Morin E."/>
            <person name="Andreopoulos B."/>
            <person name="Barry K.W."/>
            <person name="Bonito G."/>
            <person name="Buee M."/>
            <person name="Carver A."/>
            <person name="Chen C."/>
            <person name="Cichocki N."/>
            <person name="Clum A."/>
            <person name="Culley D."/>
            <person name="Crous P.W."/>
            <person name="Fauchery L."/>
            <person name="Girlanda M."/>
            <person name="Hayes R.D."/>
            <person name="Keri Z."/>
            <person name="LaButti K."/>
            <person name="Lipzen A."/>
            <person name="Lombard V."/>
            <person name="Magnuson J."/>
            <person name="Maillard F."/>
            <person name="Murat C."/>
            <person name="Nolan M."/>
            <person name="Ohm R.A."/>
            <person name="Pangilinan J."/>
            <person name="Pereira M.F."/>
            <person name="Perotto S."/>
            <person name="Peter M."/>
            <person name="Pfister S."/>
            <person name="Riley R."/>
            <person name="Sitrit Y."/>
            <person name="Stielow J.B."/>
            <person name="Szollosi G."/>
            <person name="Zifcakova L."/>
            <person name="Stursova M."/>
            <person name="Spatafora J.W."/>
            <person name="Tedersoo L."/>
            <person name="Vaario L.M."/>
            <person name="Yamada A."/>
            <person name="Yan M."/>
            <person name="Wang P."/>
            <person name="Xu J."/>
            <person name="Bruns T."/>
            <person name="Baldrian P."/>
            <person name="Vilgalys R."/>
            <person name="Dunand C."/>
            <person name="Henrissat B."/>
            <person name="Grigoriev I.V."/>
            <person name="Hibbett D."/>
            <person name="Nagy L.G."/>
            <person name="Martin F.M."/>
        </authorList>
    </citation>
    <scope>NUCLEOTIDE SEQUENCE</scope>
    <source>
        <strain evidence="1">P2</strain>
    </source>
</reference>
<evidence type="ECO:0000313" key="2">
    <source>
        <dbReference type="Proteomes" id="UP000886501"/>
    </source>
</evidence>